<dbReference type="AlphaFoldDB" id="A0AA36J5Q9"/>
<dbReference type="InterPro" id="IPR002110">
    <property type="entry name" value="Ankyrin_rpt"/>
</dbReference>
<dbReference type="PROSITE" id="PS50297">
    <property type="entry name" value="ANK_REP_REGION"/>
    <property type="match status" value="2"/>
</dbReference>
<keyword evidence="1" id="KW-0677">Repeat</keyword>
<comment type="caution">
    <text evidence="4">The sequence shown here is derived from an EMBL/GenBank/DDBJ whole genome shotgun (WGS) entry which is preliminary data.</text>
</comment>
<dbReference type="Proteomes" id="UP001178507">
    <property type="component" value="Unassembled WGS sequence"/>
</dbReference>
<sequence length="742" mass="83075">MPVPWHARRARSFIPNIAERALTVKQLEDLRTFLQRVCKAKLLQDSGATGSGHLQWHELNLYHVTDEVIKPVIRFHHQTGKEAEQGYSWPPVFRSLVPTDTKGYSWAELVAEGPQPPQLMISHWWGGRFLDFMSAIDKIVDRRALSISATIWICTFANNQFGESFGAGILQTPFVKAIQKADATILVIDRDAGSLRRSWCCLELHYTILKEKSLELYTPAGQVGSESVSSGPLVDAISEWDVRDSAASEEAYRRQILNFIADVPDYRGLLTKDSISCKLDLADGYRPQLDPAVSAESERNFMLEHQKAFEDLNMNVRVSVIGSIGPQKRAKGCRIANSAHRGITLGQLRTFAKKAKRCMKKLLPNVPWEEVITHDVNKHFILPLTKDDNCSYVELVADEPQVPWMFIDYQLSMRFLDIMTTVEWFAEAMNLKDSEVFFFNLLAFNQHKVLEEVHRNCYDKDNNLVIDKAQSECSSFLCTSSVYSITNLEKPFAKWSVCHAWRLYSIECAVRLGQAVYLACPSGAMACTKLFPNGHSKFGSIDRIIMESIFNVYEADMENAPCAVDKDRQKILSFIQGPNGCGLKRLQRRFQRWSAFHLVLVWAGHGELVNLRKLSAVPGFSVEAELAKGGLGESALHEAVAAASTEAVKVLLHAGLSPNSTDAMQETPLHYAVLAGNSNMVQLLVTARADVLMESIFGETPLDVAAQNVAAFLGRDSSQLVLRLQEIENQACGERFTTKLSL</sequence>
<dbReference type="PANTHER" id="PTHR24171:SF8">
    <property type="entry name" value="BRCA1-ASSOCIATED RING DOMAIN PROTEIN 1"/>
    <property type="match status" value="1"/>
</dbReference>
<dbReference type="GO" id="GO:0004842">
    <property type="term" value="F:ubiquitin-protein transferase activity"/>
    <property type="evidence" value="ECO:0007669"/>
    <property type="project" value="TreeGrafter"/>
</dbReference>
<dbReference type="PROSITE" id="PS50088">
    <property type="entry name" value="ANK_REPEAT"/>
    <property type="match status" value="2"/>
</dbReference>
<protein>
    <submittedName>
        <fullName evidence="4">Uncharacterized protein</fullName>
    </submittedName>
</protein>
<gene>
    <name evidence="4" type="ORF">EVOR1521_LOCUS23104</name>
</gene>
<reference evidence="4" key="1">
    <citation type="submission" date="2023-08" db="EMBL/GenBank/DDBJ databases">
        <authorList>
            <person name="Chen Y."/>
            <person name="Shah S."/>
            <person name="Dougan E. K."/>
            <person name="Thang M."/>
            <person name="Chan C."/>
        </authorList>
    </citation>
    <scope>NUCLEOTIDE SEQUENCE</scope>
</reference>
<name>A0AA36J5Q9_9DINO</name>
<accession>A0AA36J5Q9</accession>
<dbReference type="GO" id="GO:0085020">
    <property type="term" value="P:protein K6-linked ubiquitination"/>
    <property type="evidence" value="ECO:0007669"/>
    <property type="project" value="TreeGrafter"/>
</dbReference>
<feature type="repeat" description="ANK" evidence="3">
    <location>
        <begin position="664"/>
        <end position="696"/>
    </location>
</feature>
<evidence type="ECO:0000256" key="3">
    <source>
        <dbReference type="PROSITE-ProRule" id="PRU00023"/>
    </source>
</evidence>
<evidence type="ECO:0000313" key="4">
    <source>
        <dbReference type="EMBL" id="CAJ1399597.1"/>
    </source>
</evidence>
<evidence type="ECO:0000256" key="1">
    <source>
        <dbReference type="ARBA" id="ARBA00022737"/>
    </source>
</evidence>
<feature type="repeat" description="ANK" evidence="3">
    <location>
        <begin position="631"/>
        <end position="663"/>
    </location>
</feature>
<organism evidence="4 5">
    <name type="scientific">Effrenium voratum</name>
    <dbReference type="NCBI Taxonomy" id="2562239"/>
    <lineage>
        <taxon>Eukaryota</taxon>
        <taxon>Sar</taxon>
        <taxon>Alveolata</taxon>
        <taxon>Dinophyceae</taxon>
        <taxon>Suessiales</taxon>
        <taxon>Symbiodiniaceae</taxon>
        <taxon>Effrenium</taxon>
    </lineage>
</organism>
<dbReference type="Pfam" id="PF12796">
    <property type="entry name" value="Ank_2"/>
    <property type="match status" value="1"/>
</dbReference>
<dbReference type="Gene3D" id="1.25.40.20">
    <property type="entry name" value="Ankyrin repeat-containing domain"/>
    <property type="match status" value="1"/>
</dbReference>
<dbReference type="SUPFAM" id="SSF48403">
    <property type="entry name" value="Ankyrin repeat"/>
    <property type="match status" value="1"/>
</dbReference>
<dbReference type="EMBL" id="CAUJNA010003342">
    <property type="protein sequence ID" value="CAJ1399597.1"/>
    <property type="molecule type" value="Genomic_DNA"/>
</dbReference>
<evidence type="ECO:0000313" key="5">
    <source>
        <dbReference type="Proteomes" id="UP001178507"/>
    </source>
</evidence>
<dbReference type="SMART" id="SM00248">
    <property type="entry name" value="ANK"/>
    <property type="match status" value="2"/>
</dbReference>
<keyword evidence="5" id="KW-1185">Reference proteome</keyword>
<dbReference type="InterPro" id="IPR036770">
    <property type="entry name" value="Ankyrin_rpt-contain_sf"/>
</dbReference>
<keyword evidence="2 3" id="KW-0040">ANK repeat</keyword>
<proteinExistence type="predicted"/>
<evidence type="ECO:0000256" key="2">
    <source>
        <dbReference type="ARBA" id="ARBA00023043"/>
    </source>
</evidence>
<dbReference type="PANTHER" id="PTHR24171">
    <property type="entry name" value="ANKYRIN REPEAT DOMAIN-CONTAINING PROTEIN 39-RELATED"/>
    <property type="match status" value="1"/>
</dbReference>